<evidence type="ECO:0000313" key="7">
    <source>
        <dbReference type="EMBL" id="KAF4311400.1"/>
    </source>
</evidence>
<evidence type="ECO:0000313" key="8">
    <source>
        <dbReference type="Proteomes" id="UP000572817"/>
    </source>
</evidence>
<protein>
    <recommendedName>
        <fullName evidence="6">Major facilitator superfamily (MFS) profile domain-containing protein</fullName>
    </recommendedName>
</protein>
<comment type="subcellular location">
    <subcellularLocation>
        <location evidence="1">Membrane</location>
        <topology evidence="1">Multi-pass membrane protein</topology>
    </subcellularLocation>
</comment>
<dbReference type="InterPro" id="IPR020846">
    <property type="entry name" value="MFS_dom"/>
</dbReference>
<feature type="transmembrane region" description="Helical" evidence="5">
    <location>
        <begin position="32"/>
        <end position="53"/>
    </location>
</feature>
<dbReference type="GO" id="GO:0016020">
    <property type="term" value="C:membrane"/>
    <property type="evidence" value="ECO:0007669"/>
    <property type="project" value="UniProtKB-SubCell"/>
</dbReference>
<evidence type="ECO:0000259" key="6">
    <source>
        <dbReference type="PROSITE" id="PS50850"/>
    </source>
</evidence>
<name>A0A8H4J1M3_9PEZI</name>
<feature type="transmembrane region" description="Helical" evidence="5">
    <location>
        <begin position="136"/>
        <end position="156"/>
    </location>
</feature>
<proteinExistence type="predicted"/>
<feature type="domain" description="Major facilitator superfamily (MFS) profile" evidence="6">
    <location>
        <begin position="1"/>
        <end position="295"/>
    </location>
</feature>
<dbReference type="OrthoDB" id="2130629at2759"/>
<feature type="transmembrane region" description="Helical" evidence="5">
    <location>
        <begin position="268"/>
        <end position="289"/>
    </location>
</feature>
<feature type="transmembrane region" description="Helical" evidence="5">
    <location>
        <begin position="96"/>
        <end position="116"/>
    </location>
</feature>
<evidence type="ECO:0000256" key="2">
    <source>
        <dbReference type="ARBA" id="ARBA00022692"/>
    </source>
</evidence>
<dbReference type="Pfam" id="PF07690">
    <property type="entry name" value="MFS_1"/>
    <property type="match status" value="1"/>
</dbReference>
<reference evidence="7" key="1">
    <citation type="submission" date="2020-04" db="EMBL/GenBank/DDBJ databases">
        <title>Genome Assembly and Annotation of Botryosphaeria dothidea sdau 11-99, a Latent Pathogen of Apple Fruit Ring Rot in China.</title>
        <authorList>
            <person name="Yu C."/>
            <person name="Diao Y."/>
            <person name="Lu Q."/>
            <person name="Zhao J."/>
            <person name="Cui S."/>
            <person name="Peng C."/>
            <person name="He B."/>
            <person name="Liu H."/>
        </authorList>
    </citation>
    <scope>NUCLEOTIDE SEQUENCE [LARGE SCALE GENOMIC DNA]</scope>
    <source>
        <strain evidence="7">Sdau11-99</strain>
    </source>
</reference>
<dbReference type="InterPro" id="IPR036259">
    <property type="entry name" value="MFS_trans_sf"/>
</dbReference>
<feature type="transmembrane region" description="Helical" evidence="5">
    <location>
        <begin position="6"/>
        <end position="25"/>
    </location>
</feature>
<dbReference type="InterPro" id="IPR011701">
    <property type="entry name" value="MFS"/>
</dbReference>
<keyword evidence="2 5" id="KW-0812">Transmembrane</keyword>
<keyword evidence="8" id="KW-1185">Reference proteome</keyword>
<dbReference type="SUPFAM" id="SSF103473">
    <property type="entry name" value="MFS general substrate transporter"/>
    <property type="match status" value="2"/>
</dbReference>
<evidence type="ECO:0000256" key="3">
    <source>
        <dbReference type="ARBA" id="ARBA00022989"/>
    </source>
</evidence>
<dbReference type="PANTHER" id="PTHR42718:SF11">
    <property type="entry name" value="MAJOR FACILITATOR SUPERFAMILY (MFS) PROFILE DOMAIN-CONTAINING PROTEIN"/>
    <property type="match status" value="1"/>
</dbReference>
<gene>
    <name evidence="7" type="ORF">GTA08_BOTSDO13104</name>
</gene>
<dbReference type="PANTHER" id="PTHR42718">
    <property type="entry name" value="MAJOR FACILITATOR SUPERFAMILY MULTIDRUG TRANSPORTER MFSC"/>
    <property type="match status" value="1"/>
</dbReference>
<sequence>MYGGYWIFLAEASLILAWTLVYAFAASPAIIVLSRAMQGVGVAALQPAAFSLIGTRYPPGKRRNLALGIYSAVAPLGFFAGIATSGLVVTYATWRAYFYAPAGICLLCMALVHVSTSDRNRGRREGGSDAALQMDWMGAVAMAAGLFSTMYALAAASHLQTGWRSAHFAVALALGVLSLLLAAFIEVLLAACPLLPPDFFRPRSLPAFYLAALFFYAIFGVFLFYSLLYMSRMIHASALEMVLWIVPFAAGGCILACVGALVFHALPLTYFVLFSGAAWVLAPLLFIIASPSAPY</sequence>
<keyword evidence="4 5" id="KW-0472">Membrane</keyword>
<comment type="caution">
    <text evidence="7">The sequence shown here is derived from an EMBL/GenBank/DDBJ whole genome shotgun (WGS) entry which is preliminary data.</text>
</comment>
<feature type="transmembrane region" description="Helical" evidence="5">
    <location>
        <begin position="168"/>
        <end position="196"/>
    </location>
</feature>
<evidence type="ECO:0000256" key="1">
    <source>
        <dbReference type="ARBA" id="ARBA00004141"/>
    </source>
</evidence>
<dbReference type="Proteomes" id="UP000572817">
    <property type="component" value="Unassembled WGS sequence"/>
</dbReference>
<feature type="transmembrane region" description="Helical" evidence="5">
    <location>
        <begin position="241"/>
        <end position="262"/>
    </location>
</feature>
<feature type="transmembrane region" description="Helical" evidence="5">
    <location>
        <begin position="65"/>
        <end position="89"/>
    </location>
</feature>
<dbReference type="Gene3D" id="1.20.1250.20">
    <property type="entry name" value="MFS general substrate transporter like domains"/>
    <property type="match status" value="1"/>
</dbReference>
<dbReference type="EMBL" id="WWBZ02000010">
    <property type="protein sequence ID" value="KAF4311400.1"/>
    <property type="molecule type" value="Genomic_DNA"/>
</dbReference>
<dbReference type="AlphaFoldDB" id="A0A8H4J1M3"/>
<accession>A0A8H4J1M3</accession>
<keyword evidence="3 5" id="KW-1133">Transmembrane helix</keyword>
<evidence type="ECO:0000256" key="5">
    <source>
        <dbReference type="SAM" id="Phobius"/>
    </source>
</evidence>
<organism evidence="7 8">
    <name type="scientific">Botryosphaeria dothidea</name>
    <dbReference type="NCBI Taxonomy" id="55169"/>
    <lineage>
        <taxon>Eukaryota</taxon>
        <taxon>Fungi</taxon>
        <taxon>Dikarya</taxon>
        <taxon>Ascomycota</taxon>
        <taxon>Pezizomycotina</taxon>
        <taxon>Dothideomycetes</taxon>
        <taxon>Dothideomycetes incertae sedis</taxon>
        <taxon>Botryosphaeriales</taxon>
        <taxon>Botryosphaeriaceae</taxon>
        <taxon>Botryosphaeria</taxon>
    </lineage>
</organism>
<dbReference type="PROSITE" id="PS50850">
    <property type="entry name" value="MFS"/>
    <property type="match status" value="1"/>
</dbReference>
<dbReference type="GO" id="GO:0022857">
    <property type="term" value="F:transmembrane transporter activity"/>
    <property type="evidence" value="ECO:0007669"/>
    <property type="project" value="InterPro"/>
</dbReference>
<evidence type="ECO:0000256" key="4">
    <source>
        <dbReference type="ARBA" id="ARBA00023136"/>
    </source>
</evidence>
<feature type="transmembrane region" description="Helical" evidence="5">
    <location>
        <begin position="208"/>
        <end position="229"/>
    </location>
</feature>